<feature type="transmembrane region" description="Helical" evidence="6">
    <location>
        <begin position="38"/>
        <end position="57"/>
    </location>
</feature>
<feature type="transmembrane region" description="Helical" evidence="6">
    <location>
        <begin position="120"/>
        <end position="145"/>
    </location>
</feature>
<dbReference type="InterPro" id="IPR001851">
    <property type="entry name" value="ABC_transp_permease"/>
</dbReference>
<dbReference type="CDD" id="cd06580">
    <property type="entry name" value="TM_PBP1_transp_TpRbsC_like"/>
    <property type="match status" value="1"/>
</dbReference>
<keyword evidence="2" id="KW-1003">Cell membrane</keyword>
<proteinExistence type="predicted"/>
<dbReference type="AlphaFoldDB" id="W4LYD2"/>
<comment type="caution">
    <text evidence="7">The sequence shown here is derived from an EMBL/GenBank/DDBJ whole genome shotgun (WGS) entry which is preliminary data.</text>
</comment>
<feature type="transmembrane region" description="Helical" evidence="6">
    <location>
        <begin position="165"/>
        <end position="187"/>
    </location>
</feature>
<evidence type="ECO:0000256" key="4">
    <source>
        <dbReference type="ARBA" id="ARBA00022989"/>
    </source>
</evidence>
<evidence type="ECO:0000256" key="6">
    <source>
        <dbReference type="SAM" id="Phobius"/>
    </source>
</evidence>
<keyword evidence="5 6" id="KW-0472">Membrane</keyword>
<organism evidence="7 8">
    <name type="scientific">Entotheonella factor</name>
    <dbReference type="NCBI Taxonomy" id="1429438"/>
    <lineage>
        <taxon>Bacteria</taxon>
        <taxon>Pseudomonadati</taxon>
        <taxon>Nitrospinota/Tectimicrobiota group</taxon>
        <taxon>Candidatus Tectimicrobiota</taxon>
        <taxon>Candidatus Entotheonellia</taxon>
        <taxon>Candidatus Entotheonellales</taxon>
        <taxon>Candidatus Entotheonellaceae</taxon>
        <taxon>Candidatus Entotheonella</taxon>
    </lineage>
</organism>
<keyword evidence="3 6" id="KW-0812">Transmembrane</keyword>
<evidence type="ECO:0000256" key="3">
    <source>
        <dbReference type="ARBA" id="ARBA00022692"/>
    </source>
</evidence>
<evidence type="ECO:0000256" key="5">
    <source>
        <dbReference type="ARBA" id="ARBA00023136"/>
    </source>
</evidence>
<evidence type="ECO:0000256" key="1">
    <source>
        <dbReference type="ARBA" id="ARBA00004651"/>
    </source>
</evidence>
<feature type="transmembrane region" description="Helical" evidence="6">
    <location>
        <begin position="78"/>
        <end position="100"/>
    </location>
</feature>
<dbReference type="EMBL" id="AZHW01000152">
    <property type="protein sequence ID" value="ETX02367.1"/>
    <property type="molecule type" value="Genomic_DNA"/>
</dbReference>
<dbReference type="Pfam" id="PF02653">
    <property type="entry name" value="BPD_transp_2"/>
    <property type="match status" value="1"/>
</dbReference>
<evidence type="ECO:0008006" key="9">
    <source>
        <dbReference type="Google" id="ProtNLM"/>
    </source>
</evidence>
<keyword evidence="4 6" id="KW-1133">Transmembrane helix</keyword>
<keyword evidence="8" id="KW-1185">Reference proteome</keyword>
<accession>W4LYD2</accession>
<dbReference type="Proteomes" id="UP000019141">
    <property type="component" value="Unassembled WGS sequence"/>
</dbReference>
<gene>
    <name evidence="7" type="ORF">ETSY1_03840</name>
</gene>
<protein>
    <recommendedName>
        <fullName evidence="9">ABC transporter permease</fullName>
    </recommendedName>
</protein>
<reference evidence="7 8" key="1">
    <citation type="journal article" date="2014" name="Nature">
        <title>An environmental bacterial taxon with a large and distinct metabolic repertoire.</title>
        <authorList>
            <person name="Wilson M.C."/>
            <person name="Mori T."/>
            <person name="Ruckert C."/>
            <person name="Uria A.R."/>
            <person name="Helf M.J."/>
            <person name="Takada K."/>
            <person name="Gernert C."/>
            <person name="Steffens U.A."/>
            <person name="Heycke N."/>
            <person name="Schmitt S."/>
            <person name="Rinke C."/>
            <person name="Helfrich E.J."/>
            <person name="Brachmann A.O."/>
            <person name="Gurgui C."/>
            <person name="Wakimoto T."/>
            <person name="Kracht M."/>
            <person name="Crusemann M."/>
            <person name="Hentschel U."/>
            <person name="Abe I."/>
            <person name="Matsunaga S."/>
            <person name="Kalinowski J."/>
            <person name="Takeyama H."/>
            <person name="Piel J."/>
        </authorList>
    </citation>
    <scope>NUCLEOTIDE SEQUENCE [LARGE SCALE GENOMIC DNA]</scope>
    <source>
        <strain evidence="8">TSY1</strain>
    </source>
</reference>
<sequence>MDYLVKQVFRDPAATIDRTPYVLASAQLPLLLGPNYRLHAGLLMALAAVAFTTWLLFHTTTGFSIRTVGANASAARYAGMRVGGLIVLTMSLAGGLAGIAGAGEVLGLNYTLPAAFSSGYGFDAIAVALLAKSHPIGIVPAAFLWGGLRNGAGLMQVRSGISIDLIYVVQALVIVCIAADQIVRWLYRLKPREQTHAGS</sequence>
<comment type="subcellular location">
    <subcellularLocation>
        <location evidence="1">Cell membrane</location>
        <topology evidence="1">Multi-pass membrane protein</topology>
    </subcellularLocation>
</comment>
<evidence type="ECO:0000256" key="2">
    <source>
        <dbReference type="ARBA" id="ARBA00022475"/>
    </source>
</evidence>
<dbReference type="PANTHER" id="PTHR47089:SF1">
    <property type="entry name" value="GUANOSINE ABC TRANSPORTER PERMEASE PROTEIN NUPP"/>
    <property type="match status" value="1"/>
</dbReference>
<dbReference type="GO" id="GO:0022857">
    <property type="term" value="F:transmembrane transporter activity"/>
    <property type="evidence" value="ECO:0007669"/>
    <property type="project" value="InterPro"/>
</dbReference>
<dbReference type="PANTHER" id="PTHR47089">
    <property type="entry name" value="ABC TRANSPORTER, PERMEASE PROTEIN"/>
    <property type="match status" value="1"/>
</dbReference>
<name>W4LYD2_ENTF1</name>
<dbReference type="GO" id="GO:0005886">
    <property type="term" value="C:plasma membrane"/>
    <property type="evidence" value="ECO:0007669"/>
    <property type="project" value="UniProtKB-SubCell"/>
</dbReference>
<evidence type="ECO:0000313" key="7">
    <source>
        <dbReference type="EMBL" id="ETX02367.1"/>
    </source>
</evidence>
<evidence type="ECO:0000313" key="8">
    <source>
        <dbReference type="Proteomes" id="UP000019141"/>
    </source>
</evidence>
<dbReference type="HOGENOM" id="CLU_1369998_0_0_7"/>